<reference evidence="2" key="1">
    <citation type="submission" date="2022-02" db="EMBL/GenBank/DDBJ databases">
        <authorList>
            <person name="Giguere J D."/>
        </authorList>
    </citation>
    <scope>NUCLEOTIDE SEQUENCE</scope>
    <source>
        <strain evidence="2">CCAP 1055/1</strain>
    </source>
</reference>
<gene>
    <name evidence="2" type="ORF">PTTT1_LOCUS43198</name>
</gene>
<sequence>MACKRCRMRCGVTPSSRGVTVSEMEDGVKGVECLDGVRTVTGSFCLLGGVASVSSTRFATVLRFLFVVSALDVAKGDLALAFTVATNATVGGGVAAIGALRRLACLVRADKGGLVSIVLLDGEERDGVRQNGRFSLTMQSPILAILTVKTTRNVFHVDLPVLAEWRRLVGWVPTPMVPTFLDGTVCACESDPIADFFGLWGHTSLRATV</sequence>
<name>A0A8J9X7I8_PHATR</name>
<keyword evidence="1" id="KW-0812">Transmembrane</keyword>
<evidence type="ECO:0000313" key="2">
    <source>
        <dbReference type="EMBL" id="CAG9289927.1"/>
    </source>
</evidence>
<keyword evidence="1" id="KW-0472">Membrane</keyword>
<protein>
    <submittedName>
        <fullName evidence="2">Uncharacterized protein</fullName>
    </submittedName>
</protein>
<organism evidence="2">
    <name type="scientific">Phaeodactylum tricornutum</name>
    <name type="common">Diatom</name>
    <dbReference type="NCBI Taxonomy" id="2850"/>
    <lineage>
        <taxon>Eukaryota</taxon>
        <taxon>Sar</taxon>
        <taxon>Stramenopiles</taxon>
        <taxon>Ochrophyta</taxon>
        <taxon>Bacillariophyta</taxon>
        <taxon>Bacillariophyceae</taxon>
        <taxon>Bacillariophycidae</taxon>
        <taxon>Naviculales</taxon>
        <taxon>Phaeodactylaceae</taxon>
        <taxon>Phaeodactylum</taxon>
    </lineage>
</organism>
<evidence type="ECO:0000256" key="1">
    <source>
        <dbReference type="SAM" id="Phobius"/>
    </source>
</evidence>
<dbReference type="AlphaFoldDB" id="A0A8J9X7I8"/>
<dbReference type="Proteomes" id="UP000836788">
    <property type="component" value="Chromosome 5"/>
</dbReference>
<accession>A0A8J9X7I8</accession>
<keyword evidence="1" id="KW-1133">Transmembrane helix</keyword>
<feature type="transmembrane region" description="Helical" evidence="1">
    <location>
        <begin position="78"/>
        <end position="100"/>
    </location>
</feature>
<dbReference type="EMBL" id="OU594946">
    <property type="protein sequence ID" value="CAG9289927.1"/>
    <property type="molecule type" value="Genomic_DNA"/>
</dbReference>
<feature type="transmembrane region" description="Helical" evidence="1">
    <location>
        <begin position="44"/>
        <end position="66"/>
    </location>
</feature>
<proteinExistence type="predicted"/>